<evidence type="ECO:0000313" key="1">
    <source>
        <dbReference type="EMBL" id="TLS44862.1"/>
    </source>
</evidence>
<comment type="caution">
    <text evidence="1">The sequence shown here is derived from an EMBL/GenBank/DDBJ whole genome shotgun (WGS) entry which is preliminary data.</text>
</comment>
<keyword evidence="2" id="KW-1185">Reference proteome</keyword>
<dbReference type="AlphaFoldDB" id="A0A5R9FLU5"/>
<dbReference type="EMBL" id="VBZC01000017">
    <property type="protein sequence ID" value="TLS44862.1"/>
    <property type="molecule type" value="Genomic_DNA"/>
</dbReference>
<sequence length="110" mass="12966">MPIIAVEVQTLKNMQQNLRAHLKRAGVPEYSWKEQRAGFEVWHAEHREGETWIIWHTFDPDGDQDAQRTGLESCAVVFQEHYWVKLDMPGMYTNVNRPTLRVLFGLSWLK</sequence>
<organism evidence="1 2">
    <name type="scientific">Streptomyces montanus</name>
    <dbReference type="NCBI Taxonomy" id="2580423"/>
    <lineage>
        <taxon>Bacteria</taxon>
        <taxon>Bacillati</taxon>
        <taxon>Actinomycetota</taxon>
        <taxon>Actinomycetes</taxon>
        <taxon>Kitasatosporales</taxon>
        <taxon>Streptomycetaceae</taxon>
        <taxon>Streptomyces</taxon>
    </lineage>
</organism>
<dbReference type="Proteomes" id="UP000305906">
    <property type="component" value="Unassembled WGS sequence"/>
</dbReference>
<proteinExistence type="predicted"/>
<reference evidence="1 2" key="1">
    <citation type="submission" date="2019-05" db="EMBL/GenBank/DDBJ databases">
        <title>Streptomyces sp. NEAU-C151, a novel actinomycete isolated from soil.</title>
        <authorList>
            <person name="Han L."/>
            <person name="Jiang H."/>
        </authorList>
    </citation>
    <scope>NUCLEOTIDE SEQUENCE [LARGE SCALE GENOMIC DNA]</scope>
    <source>
        <strain evidence="1 2">NEAU-C151</strain>
    </source>
</reference>
<dbReference type="RefSeq" id="WP_138046021.1">
    <property type="nucleotide sequence ID" value="NZ_VBZC01000017.1"/>
</dbReference>
<name>A0A5R9FLU5_9ACTN</name>
<accession>A0A5R9FLU5</accession>
<gene>
    <name evidence="1" type="ORF">FE633_17070</name>
</gene>
<protein>
    <submittedName>
        <fullName evidence="1">Uncharacterized protein</fullName>
    </submittedName>
</protein>
<evidence type="ECO:0000313" key="2">
    <source>
        <dbReference type="Proteomes" id="UP000305906"/>
    </source>
</evidence>